<evidence type="ECO:0000313" key="3">
    <source>
        <dbReference type="EMBL" id="MFD1411603.1"/>
    </source>
</evidence>
<feature type="domain" description="Helix-hairpin-helix DNA-binding motif class 1" evidence="2">
    <location>
        <begin position="206"/>
        <end position="225"/>
    </location>
</feature>
<keyword evidence="1" id="KW-0472">Membrane</keyword>
<dbReference type="PANTHER" id="PTHR21180">
    <property type="entry name" value="ENDONUCLEASE/EXONUCLEASE/PHOSPHATASE FAMILY DOMAIN-CONTAINING PROTEIN 1"/>
    <property type="match status" value="1"/>
</dbReference>
<dbReference type="Proteomes" id="UP001597191">
    <property type="component" value="Unassembled WGS sequence"/>
</dbReference>
<dbReference type="SUPFAM" id="SSF47781">
    <property type="entry name" value="RuvA domain 2-like"/>
    <property type="match status" value="1"/>
</dbReference>
<dbReference type="InterPro" id="IPR010994">
    <property type="entry name" value="RuvA_2-like"/>
</dbReference>
<dbReference type="InterPro" id="IPR051675">
    <property type="entry name" value="Endo/Exo/Phosphatase_dom_1"/>
</dbReference>
<feature type="transmembrane region" description="Helical" evidence="1">
    <location>
        <begin position="17"/>
        <end position="36"/>
    </location>
</feature>
<comment type="caution">
    <text evidence="3">The sequence shown here is derived from an EMBL/GenBank/DDBJ whole genome shotgun (WGS) entry which is preliminary data.</text>
</comment>
<name>A0ABW4BQY0_9LACO</name>
<protein>
    <submittedName>
        <fullName evidence="3">Helix-hairpin-helix domain-containing protein</fullName>
    </submittedName>
</protein>
<gene>
    <name evidence="3" type="ORF">ACFQ4R_08410</name>
</gene>
<evidence type="ECO:0000256" key="1">
    <source>
        <dbReference type="SAM" id="Phobius"/>
    </source>
</evidence>
<dbReference type="Pfam" id="PF10531">
    <property type="entry name" value="SLBB"/>
    <property type="match status" value="1"/>
</dbReference>
<accession>A0ABW4BQY0</accession>
<dbReference type="Pfam" id="PF12836">
    <property type="entry name" value="HHH_3"/>
    <property type="match status" value="1"/>
</dbReference>
<feature type="domain" description="Helix-hairpin-helix DNA-binding motif class 1" evidence="2">
    <location>
        <begin position="176"/>
        <end position="195"/>
    </location>
</feature>
<dbReference type="InterPro" id="IPR019554">
    <property type="entry name" value="Soluble_ligand-bd"/>
</dbReference>
<evidence type="ECO:0000313" key="4">
    <source>
        <dbReference type="Proteomes" id="UP001597191"/>
    </source>
</evidence>
<evidence type="ECO:0000259" key="2">
    <source>
        <dbReference type="SMART" id="SM00278"/>
    </source>
</evidence>
<keyword evidence="1" id="KW-0812">Transmembrane</keyword>
<keyword evidence="1" id="KW-1133">Transmembrane helix</keyword>
<reference evidence="4" key="1">
    <citation type="journal article" date="2019" name="Int. J. Syst. Evol. Microbiol.">
        <title>The Global Catalogue of Microorganisms (GCM) 10K type strain sequencing project: providing services to taxonomists for standard genome sequencing and annotation.</title>
        <authorList>
            <consortium name="The Broad Institute Genomics Platform"/>
            <consortium name="The Broad Institute Genome Sequencing Center for Infectious Disease"/>
            <person name="Wu L."/>
            <person name="Ma J."/>
        </authorList>
    </citation>
    <scope>NUCLEOTIDE SEQUENCE [LARGE SCALE GENOMIC DNA]</scope>
    <source>
        <strain evidence="4">CCM 8937</strain>
    </source>
</reference>
<dbReference type="RefSeq" id="WP_125650584.1">
    <property type="nucleotide sequence ID" value="NZ_JBHTOH010000083.1"/>
</dbReference>
<dbReference type="SMART" id="SM00278">
    <property type="entry name" value="HhH1"/>
    <property type="match status" value="2"/>
</dbReference>
<dbReference type="Gene3D" id="1.10.150.280">
    <property type="entry name" value="AF1531-like domain"/>
    <property type="match status" value="1"/>
</dbReference>
<keyword evidence="4" id="KW-1185">Reference proteome</keyword>
<sequence length="229" mass="24721">MALKERIVTLWRGWPRWFHWLAIAGLTGVISGLLYLSRTIQKTSAVSQTELATSAVVKESSTSVTSSTSSSQSSQKTLFWVEVKGAVQHPDVYKFTEPVRVKDLILRAGGLLAVADDRQLNLAAKLQDGQSIYVPQKGEVVDAAETGTGPSSEVPTTATSTTSQEQQIDLNHADLTQLQQISGIGPKKAADILAYREAHGGFKNIDELTEVSGIGEKTLAKIQDQVCVN</sequence>
<dbReference type="NCBIfam" id="TIGR00426">
    <property type="entry name" value="competence protein ComEA helix-hairpin-helix repeat region"/>
    <property type="match status" value="1"/>
</dbReference>
<dbReference type="InterPro" id="IPR004509">
    <property type="entry name" value="Competence_ComEA_HhH"/>
</dbReference>
<proteinExistence type="predicted"/>
<dbReference type="PANTHER" id="PTHR21180:SF32">
    <property type="entry name" value="ENDONUCLEASE_EXONUCLEASE_PHOSPHATASE FAMILY DOMAIN-CONTAINING PROTEIN 1"/>
    <property type="match status" value="1"/>
</dbReference>
<dbReference type="InterPro" id="IPR003583">
    <property type="entry name" value="Hlx-hairpin-Hlx_DNA-bd_motif"/>
</dbReference>
<dbReference type="EMBL" id="JBHTOH010000083">
    <property type="protein sequence ID" value="MFD1411603.1"/>
    <property type="molecule type" value="Genomic_DNA"/>
</dbReference>
<organism evidence="3 4">
    <name type="scientific">Lapidilactobacillus gannanensis</name>
    <dbReference type="NCBI Taxonomy" id="2486002"/>
    <lineage>
        <taxon>Bacteria</taxon>
        <taxon>Bacillati</taxon>
        <taxon>Bacillota</taxon>
        <taxon>Bacilli</taxon>
        <taxon>Lactobacillales</taxon>
        <taxon>Lactobacillaceae</taxon>
        <taxon>Lapidilactobacillus</taxon>
    </lineage>
</organism>